<dbReference type="PANTHER" id="PTHR13439:SF0">
    <property type="entry name" value="TOPOISOMERASE I DAMAGE AFFECTED PROTEIN 4"/>
    <property type="match status" value="1"/>
</dbReference>
<evidence type="ECO:0000313" key="7">
    <source>
        <dbReference type="EMBL" id="CAD8682882.1"/>
    </source>
</evidence>
<proteinExistence type="predicted"/>
<feature type="transmembrane region" description="Helical" evidence="5">
    <location>
        <begin position="103"/>
        <end position="122"/>
    </location>
</feature>
<evidence type="ECO:0000259" key="6">
    <source>
        <dbReference type="SMART" id="SM00724"/>
    </source>
</evidence>
<feature type="transmembrane region" description="Helical" evidence="5">
    <location>
        <begin position="134"/>
        <end position="159"/>
    </location>
</feature>
<evidence type="ECO:0000256" key="4">
    <source>
        <dbReference type="ARBA" id="ARBA00023136"/>
    </source>
</evidence>
<organism evidence="7">
    <name type="scientific">Pyramimonas obovata</name>
    <dbReference type="NCBI Taxonomy" id="1411642"/>
    <lineage>
        <taxon>Eukaryota</taxon>
        <taxon>Viridiplantae</taxon>
        <taxon>Chlorophyta</taxon>
        <taxon>Pyramimonadophyceae</taxon>
        <taxon>Pyramimonadales</taxon>
        <taxon>Pyramimonadaceae</taxon>
        <taxon>Pyramimonas</taxon>
        <taxon>Pyramimonas incertae sedis</taxon>
    </lineage>
</organism>
<evidence type="ECO:0000256" key="1">
    <source>
        <dbReference type="ARBA" id="ARBA00004141"/>
    </source>
</evidence>
<dbReference type="Pfam" id="PF03798">
    <property type="entry name" value="TRAM_LAG1_CLN8"/>
    <property type="match status" value="1"/>
</dbReference>
<dbReference type="AlphaFoldDB" id="A0A7S0WTB8"/>
<evidence type="ECO:0000256" key="2">
    <source>
        <dbReference type="ARBA" id="ARBA00022692"/>
    </source>
</evidence>
<dbReference type="SMART" id="SM00724">
    <property type="entry name" value="TLC"/>
    <property type="match status" value="1"/>
</dbReference>
<keyword evidence="2 5" id="KW-0812">Transmembrane</keyword>
<feature type="transmembrane region" description="Helical" evidence="5">
    <location>
        <begin position="225"/>
        <end position="245"/>
    </location>
</feature>
<reference evidence="7" key="1">
    <citation type="submission" date="2021-01" db="EMBL/GenBank/DDBJ databases">
        <authorList>
            <person name="Corre E."/>
            <person name="Pelletier E."/>
            <person name="Niang G."/>
            <person name="Scheremetjew M."/>
            <person name="Finn R."/>
            <person name="Kale V."/>
            <person name="Holt S."/>
            <person name="Cochrane G."/>
            <person name="Meng A."/>
            <person name="Brown T."/>
            <person name="Cohen L."/>
        </authorList>
    </citation>
    <scope>NUCLEOTIDE SEQUENCE</scope>
    <source>
        <strain evidence="7">CCMP722</strain>
    </source>
</reference>
<feature type="domain" description="TLC" evidence="6">
    <location>
        <begin position="48"/>
        <end position="257"/>
    </location>
</feature>
<keyword evidence="3 5" id="KW-1133">Transmembrane helix</keyword>
<evidence type="ECO:0000256" key="3">
    <source>
        <dbReference type="ARBA" id="ARBA00022989"/>
    </source>
</evidence>
<dbReference type="EMBL" id="HBFA01032037">
    <property type="protein sequence ID" value="CAD8682882.1"/>
    <property type="molecule type" value="Transcribed_RNA"/>
</dbReference>
<evidence type="ECO:0000256" key="5">
    <source>
        <dbReference type="SAM" id="Phobius"/>
    </source>
</evidence>
<dbReference type="GO" id="GO:0005783">
    <property type="term" value="C:endoplasmic reticulum"/>
    <property type="evidence" value="ECO:0007669"/>
    <property type="project" value="TreeGrafter"/>
</dbReference>
<dbReference type="PANTHER" id="PTHR13439">
    <property type="entry name" value="CT120 PROTEIN"/>
    <property type="match status" value="1"/>
</dbReference>
<dbReference type="InterPro" id="IPR050846">
    <property type="entry name" value="TLCD"/>
</dbReference>
<feature type="transmembrane region" description="Helical" evidence="5">
    <location>
        <begin position="53"/>
        <end position="75"/>
    </location>
</feature>
<accession>A0A7S0WTB8</accession>
<dbReference type="GO" id="GO:0016020">
    <property type="term" value="C:membrane"/>
    <property type="evidence" value="ECO:0007669"/>
    <property type="project" value="UniProtKB-SubCell"/>
</dbReference>
<feature type="transmembrane region" description="Helical" evidence="5">
    <location>
        <begin position="188"/>
        <end position="213"/>
    </location>
</feature>
<feature type="transmembrane region" description="Helical" evidence="5">
    <location>
        <begin position="12"/>
        <end position="32"/>
    </location>
</feature>
<protein>
    <recommendedName>
        <fullName evidence="6">TLC domain-containing protein</fullName>
    </recommendedName>
</protein>
<name>A0A7S0WTB8_9CHLO</name>
<gene>
    <name evidence="7" type="ORF">POBO1169_LOCUS16139</name>
</gene>
<sequence>MAPPTLQYAISYTAMFVAAYWAIFTVGYYSPWAPRNGAKKGNKSNMPSQRVAFANRWCSFSHAITDTIVCAYIMYKYQKISDVSGRMFLPITYDQPSDEDFHWVIPVLLGYCVGDSIFMAIFEKDFLMTMHHVAVVIGVMPLYLAPYGWYMCIVSTFFAEITNPLQNTWQYTREYGPRSWYEALSFPFTVAFFVCRGLLMPIFLLDFFMFIWMEKRPNDDEATQMQLKISWVIFTMGWFASLIWLKGVVGGYLRYLKKKRAADKGKMQ</sequence>
<keyword evidence="4 5" id="KW-0472">Membrane</keyword>
<dbReference type="InterPro" id="IPR006634">
    <property type="entry name" value="TLC-dom"/>
</dbReference>
<dbReference type="GO" id="GO:0055088">
    <property type="term" value="P:lipid homeostasis"/>
    <property type="evidence" value="ECO:0007669"/>
    <property type="project" value="TreeGrafter"/>
</dbReference>
<comment type="subcellular location">
    <subcellularLocation>
        <location evidence="1">Membrane</location>
        <topology evidence="1">Multi-pass membrane protein</topology>
    </subcellularLocation>
</comment>